<accession>A0A9W8L6J7</accession>
<dbReference type="SUPFAM" id="SSF47616">
    <property type="entry name" value="GST C-terminal domain-like"/>
    <property type="match status" value="1"/>
</dbReference>
<evidence type="ECO:0000259" key="4">
    <source>
        <dbReference type="PROSITE" id="PS50404"/>
    </source>
</evidence>
<comment type="catalytic activity">
    <reaction evidence="3">
        <text>RX + glutathione = an S-substituted glutathione + a halide anion + H(+)</text>
        <dbReference type="Rhea" id="RHEA:16437"/>
        <dbReference type="ChEBI" id="CHEBI:15378"/>
        <dbReference type="ChEBI" id="CHEBI:16042"/>
        <dbReference type="ChEBI" id="CHEBI:17792"/>
        <dbReference type="ChEBI" id="CHEBI:57925"/>
        <dbReference type="ChEBI" id="CHEBI:90779"/>
        <dbReference type="EC" id="2.5.1.18"/>
    </reaction>
</comment>
<dbReference type="EMBL" id="JANBTX010000004">
    <property type="protein sequence ID" value="KAJ2691037.1"/>
    <property type="molecule type" value="Genomic_DNA"/>
</dbReference>
<dbReference type="OrthoDB" id="414243at2759"/>
<protein>
    <recommendedName>
        <fullName evidence="1">glutathione transferase</fullName>
        <ecNumber evidence="1">2.5.1.18</ecNumber>
    </recommendedName>
</protein>
<evidence type="ECO:0000256" key="2">
    <source>
        <dbReference type="ARBA" id="ARBA00022679"/>
    </source>
</evidence>
<evidence type="ECO:0000256" key="1">
    <source>
        <dbReference type="ARBA" id="ARBA00012452"/>
    </source>
</evidence>
<dbReference type="GO" id="GO:0004364">
    <property type="term" value="F:glutathione transferase activity"/>
    <property type="evidence" value="ECO:0007669"/>
    <property type="project" value="UniProtKB-EC"/>
</dbReference>
<evidence type="ECO:0000313" key="5">
    <source>
        <dbReference type="EMBL" id="KAJ2691037.1"/>
    </source>
</evidence>
<dbReference type="InterPro" id="IPR004045">
    <property type="entry name" value="Glutathione_S-Trfase_N"/>
</dbReference>
<proteinExistence type="predicted"/>
<gene>
    <name evidence="5" type="ORF">IWW39_000245</name>
</gene>
<dbReference type="PROSITE" id="PS50404">
    <property type="entry name" value="GST_NTER"/>
    <property type="match status" value="1"/>
</dbReference>
<dbReference type="SUPFAM" id="SSF52833">
    <property type="entry name" value="Thioredoxin-like"/>
    <property type="match status" value="1"/>
</dbReference>
<dbReference type="Proteomes" id="UP001151516">
    <property type="component" value="Unassembled WGS sequence"/>
</dbReference>
<dbReference type="GO" id="GO:0006749">
    <property type="term" value="P:glutathione metabolic process"/>
    <property type="evidence" value="ECO:0007669"/>
    <property type="project" value="TreeGrafter"/>
</dbReference>
<evidence type="ECO:0000313" key="6">
    <source>
        <dbReference type="Proteomes" id="UP001151516"/>
    </source>
</evidence>
<dbReference type="Gene3D" id="3.40.30.10">
    <property type="entry name" value="Glutaredoxin"/>
    <property type="match status" value="1"/>
</dbReference>
<dbReference type="EC" id="2.5.1.18" evidence="1"/>
<comment type="caution">
    <text evidence="5">The sequence shown here is derived from an EMBL/GenBank/DDBJ whole genome shotgun (WGS) entry which is preliminary data.</text>
</comment>
<dbReference type="PANTHER" id="PTHR11571:SF224">
    <property type="entry name" value="HEMATOPOIETIC PROSTAGLANDIN D SYNTHASE"/>
    <property type="match status" value="1"/>
</dbReference>
<dbReference type="Pfam" id="PF14497">
    <property type="entry name" value="GST_C_3"/>
    <property type="match status" value="1"/>
</dbReference>
<dbReference type="Pfam" id="PF13417">
    <property type="entry name" value="GST_N_3"/>
    <property type="match status" value="1"/>
</dbReference>
<keyword evidence="6" id="KW-1185">Reference proteome</keyword>
<sequence>MSIYTLRHFNVPGRAEPCKAILDYTGAKWTLESPQWPQEKAKQPVGKLPVLVETNKDGTRFILSDSLAIEQYLVCKHNLCVPEQDRQMVARQAELRNQLNDLFQMTQLIVHVNEPTTRNSFIQLFMTLAKDVVTYQEKWLKENGSTGHYFGNKTTYVDLALIGTMCALRATLKDMPEMLEPFNKKNAPMMNNIIATMEKDAKLSKYVSNCKC</sequence>
<dbReference type="InterPro" id="IPR036249">
    <property type="entry name" value="Thioredoxin-like_sf"/>
</dbReference>
<dbReference type="InterPro" id="IPR004046">
    <property type="entry name" value="GST_C"/>
</dbReference>
<evidence type="ECO:0000256" key="3">
    <source>
        <dbReference type="ARBA" id="ARBA00047960"/>
    </source>
</evidence>
<keyword evidence="2" id="KW-0808">Transferase</keyword>
<organism evidence="5 6">
    <name type="scientific">Coemansia spiralis</name>
    <dbReference type="NCBI Taxonomy" id="417178"/>
    <lineage>
        <taxon>Eukaryota</taxon>
        <taxon>Fungi</taxon>
        <taxon>Fungi incertae sedis</taxon>
        <taxon>Zoopagomycota</taxon>
        <taxon>Kickxellomycotina</taxon>
        <taxon>Kickxellomycetes</taxon>
        <taxon>Kickxellales</taxon>
        <taxon>Kickxellaceae</taxon>
        <taxon>Coemansia</taxon>
    </lineage>
</organism>
<feature type="domain" description="GST N-terminal" evidence="4">
    <location>
        <begin position="2"/>
        <end position="81"/>
    </location>
</feature>
<dbReference type="Gene3D" id="1.20.1050.10">
    <property type="match status" value="1"/>
</dbReference>
<dbReference type="InterPro" id="IPR036282">
    <property type="entry name" value="Glutathione-S-Trfase_C_sf"/>
</dbReference>
<dbReference type="AlphaFoldDB" id="A0A9W8L6J7"/>
<dbReference type="PANTHER" id="PTHR11571">
    <property type="entry name" value="GLUTATHIONE S-TRANSFERASE"/>
    <property type="match status" value="1"/>
</dbReference>
<dbReference type="InterPro" id="IPR050213">
    <property type="entry name" value="GST_superfamily"/>
</dbReference>
<reference evidence="5" key="1">
    <citation type="submission" date="2022-07" db="EMBL/GenBank/DDBJ databases">
        <title>Phylogenomic reconstructions and comparative analyses of Kickxellomycotina fungi.</title>
        <authorList>
            <person name="Reynolds N.K."/>
            <person name="Stajich J.E."/>
            <person name="Barry K."/>
            <person name="Grigoriev I.V."/>
            <person name="Crous P."/>
            <person name="Smith M.E."/>
        </authorList>
    </citation>
    <scope>NUCLEOTIDE SEQUENCE</scope>
    <source>
        <strain evidence="5">CBS 109367</strain>
    </source>
</reference>
<name>A0A9W8L6J7_9FUNG</name>